<organism evidence="9 10">
    <name type="scientific">Cymbomonas tetramitiformis</name>
    <dbReference type="NCBI Taxonomy" id="36881"/>
    <lineage>
        <taxon>Eukaryota</taxon>
        <taxon>Viridiplantae</taxon>
        <taxon>Chlorophyta</taxon>
        <taxon>Pyramimonadophyceae</taxon>
        <taxon>Pyramimonadales</taxon>
        <taxon>Pyramimonadaceae</taxon>
        <taxon>Cymbomonas</taxon>
    </lineage>
</organism>
<feature type="compositionally biased region" description="Basic residues" evidence="6">
    <location>
        <begin position="254"/>
        <end position="263"/>
    </location>
</feature>
<dbReference type="PROSITE" id="PS50102">
    <property type="entry name" value="RRM"/>
    <property type="match status" value="1"/>
</dbReference>
<feature type="region of interest" description="Disordered" evidence="6">
    <location>
        <begin position="151"/>
        <end position="306"/>
    </location>
</feature>
<dbReference type="InterPro" id="IPR035979">
    <property type="entry name" value="RBD_domain_sf"/>
</dbReference>
<comment type="caution">
    <text evidence="9">The sequence shown here is derived from an EMBL/GenBank/DDBJ whole genome shotgun (WGS) entry which is preliminary data.</text>
</comment>
<keyword evidence="1 5" id="KW-0479">Metal-binding</keyword>
<feature type="domain" description="C3H1-type" evidence="8">
    <location>
        <begin position="124"/>
        <end position="151"/>
    </location>
</feature>
<proteinExistence type="predicted"/>
<reference evidence="9 10" key="1">
    <citation type="journal article" date="2015" name="Genome Biol. Evol.">
        <title>Comparative Genomics of a Bacterivorous Green Alga Reveals Evolutionary Causalities and Consequences of Phago-Mixotrophic Mode of Nutrition.</title>
        <authorList>
            <person name="Burns J.A."/>
            <person name="Paasch A."/>
            <person name="Narechania A."/>
            <person name="Kim E."/>
        </authorList>
    </citation>
    <scope>NUCLEOTIDE SEQUENCE [LARGE SCALE GENOMIC DNA]</scope>
    <source>
        <strain evidence="9 10">PLY_AMNH</strain>
    </source>
</reference>
<sequence length="306" mass="33860">MAESKVHEVYVKFVPRSATRDSLHEFFAEIGEICRVYCPVDPSTEQNRGFAYIIFKEHAAAESCVNEWNGCELDGKHLVISWALEDPRKKAEKGPSVCFDWQKFGSCRFGDSCRFSHADGTTVAKSSKVCYDWKKGLCKFGGACRFAHSEDDDATGNSQMSEQKKLADPTPANKKQSLLDDDEDDENDAATDAPLSKGNSKGEGTKRMREEGSGAGEDKLPVKKPVKAAADSKSEETECAPAQTPAVPAEKRPRGARGGKKVKERKDQLKQEGKIDSKKKARERKALKLKLKKEKEQKRAQKQAAA</sequence>
<dbReference type="InterPro" id="IPR000504">
    <property type="entry name" value="RRM_dom"/>
</dbReference>
<dbReference type="PROSITE" id="PS50103">
    <property type="entry name" value="ZF_C3H1"/>
    <property type="match status" value="2"/>
</dbReference>
<dbReference type="SUPFAM" id="SSF54928">
    <property type="entry name" value="RNA-binding domain, RBD"/>
    <property type="match status" value="1"/>
</dbReference>
<keyword evidence="2 5" id="KW-0863">Zinc-finger</keyword>
<dbReference type="InterPro" id="IPR012677">
    <property type="entry name" value="Nucleotide-bd_a/b_plait_sf"/>
</dbReference>
<dbReference type="SMART" id="SM00360">
    <property type="entry name" value="RRM"/>
    <property type="match status" value="1"/>
</dbReference>
<feature type="compositionally biased region" description="Acidic residues" evidence="6">
    <location>
        <begin position="179"/>
        <end position="189"/>
    </location>
</feature>
<evidence type="ECO:0000256" key="4">
    <source>
        <dbReference type="PROSITE-ProRule" id="PRU00176"/>
    </source>
</evidence>
<dbReference type="Proteomes" id="UP001190700">
    <property type="component" value="Unassembled WGS sequence"/>
</dbReference>
<dbReference type="GO" id="GO:0003723">
    <property type="term" value="F:RNA binding"/>
    <property type="evidence" value="ECO:0007669"/>
    <property type="project" value="UniProtKB-UniRule"/>
</dbReference>
<gene>
    <name evidence="9" type="ORF">CYMTET_25891</name>
</gene>
<evidence type="ECO:0000259" key="7">
    <source>
        <dbReference type="PROSITE" id="PS50102"/>
    </source>
</evidence>
<dbReference type="SMART" id="SM00356">
    <property type="entry name" value="ZnF_C3H1"/>
    <property type="match status" value="2"/>
</dbReference>
<evidence type="ECO:0000256" key="6">
    <source>
        <dbReference type="SAM" id="MobiDB-lite"/>
    </source>
</evidence>
<evidence type="ECO:0000256" key="2">
    <source>
        <dbReference type="ARBA" id="ARBA00022771"/>
    </source>
</evidence>
<evidence type="ECO:0000256" key="1">
    <source>
        <dbReference type="ARBA" id="ARBA00022723"/>
    </source>
</evidence>
<evidence type="ECO:0000256" key="5">
    <source>
        <dbReference type="PROSITE-ProRule" id="PRU00723"/>
    </source>
</evidence>
<keyword evidence="3 5" id="KW-0862">Zinc</keyword>
<evidence type="ECO:0000313" key="9">
    <source>
        <dbReference type="EMBL" id="KAK3265422.1"/>
    </source>
</evidence>
<feature type="domain" description="RRM" evidence="7">
    <location>
        <begin position="7"/>
        <end position="85"/>
    </location>
</feature>
<dbReference type="AlphaFoldDB" id="A0AAE0FTH2"/>
<evidence type="ECO:0000259" key="8">
    <source>
        <dbReference type="PROSITE" id="PS50103"/>
    </source>
</evidence>
<feature type="zinc finger region" description="C3H1-type" evidence="5">
    <location>
        <begin position="92"/>
        <end position="120"/>
    </location>
</feature>
<feature type="compositionally biased region" description="Basic and acidic residues" evidence="6">
    <location>
        <begin position="264"/>
        <end position="278"/>
    </location>
</feature>
<feature type="zinc finger region" description="C3H1-type" evidence="5">
    <location>
        <begin position="124"/>
        <end position="151"/>
    </location>
</feature>
<dbReference type="Gene3D" id="4.10.1000.10">
    <property type="entry name" value="Zinc finger, CCCH-type"/>
    <property type="match status" value="2"/>
</dbReference>
<accession>A0AAE0FTH2</accession>
<dbReference type="InterPro" id="IPR000571">
    <property type="entry name" value="Znf_CCCH"/>
</dbReference>
<dbReference type="Gene3D" id="3.30.70.330">
    <property type="match status" value="1"/>
</dbReference>
<dbReference type="Pfam" id="PF00076">
    <property type="entry name" value="RRM_1"/>
    <property type="match status" value="1"/>
</dbReference>
<dbReference type="EMBL" id="LGRX02013924">
    <property type="protein sequence ID" value="KAK3265422.1"/>
    <property type="molecule type" value="Genomic_DNA"/>
</dbReference>
<evidence type="ECO:0000313" key="10">
    <source>
        <dbReference type="Proteomes" id="UP001190700"/>
    </source>
</evidence>
<dbReference type="InterPro" id="IPR036855">
    <property type="entry name" value="Znf_CCCH_sf"/>
</dbReference>
<feature type="compositionally biased region" description="Basic and acidic residues" evidence="6">
    <location>
        <begin position="203"/>
        <end position="221"/>
    </location>
</feature>
<keyword evidence="4" id="KW-0694">RNA-binding</keyword>
<keyword evidence="10" id="KW-1185">Reference proteome</keyword>
<dbReference type="PANTHER" id="PTHR48037">
    <property type="entry name" value="ATPASE E1"/>
    <property type="match status" value="1"/>
</dbReference>
<feature type="compositionally biased region" description="Basic residues" evidence="6">
    <location>
        <begin position="279"/>
        <end position="292"/>
    </location>
</feature>
<dbReference type="PANTHER" id="PTHR48037:SF1">
    <property type="entry name" value="RRM DOMAIN-CONTAINING PROTEIN"/>
    <property type="match status" value="1"/>
</dbReference>
<name>A0AAE0FTH2_9CHLO</name>
<protein>
    <submittedName>
        <fullName evidence="9">Uncharacterized protein</fullName>
    </submittedName>
</protein>
<dbReference type="GO" id="GO:0008270">
    <property type="term" value="F:zinc ion binding"/>
    <property type="evidence" value="ECO:0007669"/>
    <property type="project" value="UniProtKB-KW"/>
</dbReference>
<dbReference type="SUPFAM" id="SSF90229">
    <property type="entry name" value="CCCH zinc finger"/>
    <property type="match status" value="2"/>
</dbReference>
<evidence type="ECO:0000256" key="3">
    <source>
        <dbReference type="ARBA" id="ARBA00022833"/>
    </source>
</evidence>
<feature type="domain" description="C3H1-type" evidence="8">
    <location>
        <begin position="92"/>
        <end position="120"/>
    </location>
</feature>
<dbReference type="Pfam" id="PF00642">
    <property type="entry name" value="zf-CCCH"/>
    <property type="match status" value="2"/>
</dbReference>